<evidence type="ECO:0000313" key="2">
    <source>
        <dbReference type="Proteomes" id="UP001597110"/>
    </source>
</evidence>
<accession>A0ABW2Y880</accession>
<dbReference type="Gene3D" id="3.40.1490.10">
    <property type="entry name" value="Bit1"/>
    <property type="match status" value="1"/>
</dbReference>
<dbReference type="InterPro" id="IPR018988">
    <property type="entry name" value="DUF2000"/>
</dbReference>
<comment type="caution">
    <text evidence="1">The sequence shown here is derived from an EMBL/GenBank/DDBJ whole genome shotgun (WGS) entry which is preliminary data.</text>
</comment>
<evidence type="ECO:0000313" key="1">
    <source>
        <dbReference type="EMBL" id="MFD0724567.1"/>
    </source>
</evidence>
<dbReference type="Proteomes" id="UP001597110">
    <property type="component" value="Unassembled WGS sequence"/>
</dbReference>
<dbReference type="EMBL" id="JBHTIF010000001">
    <property type="protein sequence ID" value="MFD0724567.1"/>
    <property type="molecule type" value="Genomic_DNA"/>
</dbReference>
<dbReference type="Pfam" id="PF09391">
    <property type="entry name" value="DUF2000"/>
    <property type="match status" value="1"/>
</dbReference>
<sequence length="138" mass="15167">MSYANNDHKTIIVTRSGSRMSEIMNAATHLALGFSHDDSAPFRFVAYQDARGILAAISTYPVIVMTSKSNAHISRLINESHEAGIRFAAFTRSMIGASLEEQLRAVEGDESPEYIAAIIFGPSDSLRPLTKRFSLMTE</sequence>
<name>A0ABW2Y880_9GAMM</name>
<dbReference type="SUPFAM" id="SSF102462">
    <property type="entry name" value="Peptidyl-tRNA hydrolase II"/>
    <property type="match status" value="1"/>
</dbReference>
<dbReference type="RefSeq" id="WP_386822222.1">
    <property type="nucleotide sequence ID" value="NZ_JBHTIF010000001.1"/>
</dbReference>
<dbReference type="InterPro" id="IPR023476">
    <property type="entry name" value="Pep_tRNA_hydro_II_dom_sf"/>
</dbReference>
<gene>
    <name evidence="1" type="ORF">ACFQ0E_03035</name>
</gene>
<keyword evidence="2" id="KW-1185">Reference proteome</keyword>
<protein>
    <submittedName>
        <fullName evidence="1">DUF2000 family protein</fullName>
    </submittedName>
</protein>
<organism evidence="1 2">
    <name type="scientific">Lysobacter brunescens</name>
    <dbReference type="NCBI Taxonomy" id="262323"/>
    <lineage>
        <taxon>Bacteria</taxon>
        <taxon>Pseudomonadati</taxon>
        <taxon>Pseudomonadota</taxon>
        <taxon>Gammaproteobacteria</taxon>
        <taxon>Lysobacterales</taxon>
        <taxon>Lysobacteraceae</taxon>
        <taxon>Lysobacter</taxon>
    </lineage>
</organism>
<reference evidence="2" key="1">
    <citation type="journal article" date="2019" name="Int. J. Syst. Evol. Microbiol.">
        <title>The Global Catalogue of Microorganisms (GCM) 10K type strain sequencing project: providing services to taxonomists for standard genome sequencing and annotation.</title>
        <authorList>
            <consortium name="The Broad Institute Genomics Platform"/>
            <consortium name="The Broad Institute Genome Sequencing Center for Infectious Disease"/>
            <person name="Wu L."/>
            <person name="Ma J."/>
        </authorList>
    </citation>
    <scope>NUCLEOTIDE SEQUENCE [LARGE SCALE GENOMIC DNA]</scope>
    <source>
        <strain evidence="2">CCUG 55585</strain>
    </source>
</reference>
<proteinExistence type="predicted"/>